<feature type="domain" description="PDZ" evidence="1">
    <location>
        <begin position="175"/>
        <end position="242"/>
    </location>
</feature>
<protein>
    <recommendedName>
        <fullName evidence="5">RUN domain-containing protein</fullName>
    </recommendedName>
</protein>
<evidence type="ECO:0000313" key="4">
    <source>
        <dbReference type="Proteomes" id="UP000694556"/>
    </source>
</evidence>
<reference evidence="3" key="3">
    <citation type="submission" date="2025-09" db="UniProtKB">
        <authorList>
            <consortium name="Ensembl"/>
        </authorList>
    </citation>
    <scope>IDENTIFICATION</scope>
</reference>
<dbReference type="Pfam" id="PF02759">
    <property type="entry name" value="RUN"/>
    <property type="match status" value="1"/>
</dbReference>
<dbReference type="Pfam" id="PF00595">
    <property type="entry name" value="PDZ"/>
    <property type="match status" value="1"/>
</dbReference>
<dbReference type="InterPro" id="IPR001478">
    <property type="entry name" value="PDZ"/>
</dbReference>
<dbReference type="PANTHER" id="PTHR46753">
    <property type="entry name" value="FYVE AND COILED-COIL DOMAIN-CONTAINING PROTEIN 1"/>
    <property type="match status" value="1"/>
</dbReference>
<dbReference type="SUPFAM" id="SSF50729">
    <property type="entry name" value="PH domain-like"/>
    <property type="match status" value="1"/>
</dbReference>
<dbReference type="SUPFAM" id="SSF50156">
    <property type="entry name" value="PDZ domain-like"/>
    <property type="match status" value="1"/>
</dbReference>
<dbReference type="InterPro" id="IPR036034">
    <property type="entry name" value="PDZ_sf"/>
</dbReference>
<evidence type="ECO:0000259" key="2">
    <source>
        <dbReference type="PROSITE" id="PS50826"/>
    </source>
</evidence>
<name>A0A8C3CQD8_CAIMO</name>
<dbReference type="Ensembl" id="ENSCMMT00000026447.1">
    <property type="protein sequence ID" value="ENSCMMP00000024156.1"/>
    <property type="gene ID" value="ENSCMMG00000015018.1"/>
</dbReference>
<keyword evidence="4" id="KW-1185">Reference proteome</keyword>
<evidence type="ECO:0000313" key="3">
    <source>
        <dbReference type="Ensembl" id="ENSCMMP00000024156.1"/>
    </source>
</evidence>
<reference evidence="3" key="2">
    <citation type="submission" date="2025-08" db="UniProtKB">
        <authorList>
            <consortium name="Ensembl"/>
        </authorList>
    </citation>
    <scope>IDENTIFICATION</scope>
</reference>
<sequence length="452" mass="51153">MARKEPLLSALRGEVLRLREAGGPCPDTSPHLAAICQLLESVLRKGLRQPVWGLRRRDYWHCLEQLPQGDGGSRPNLLSISIQRAATCSKVLTAQGRGRCFLRSALQGKGLAVALRQLARSPRLLEFYDPASSILGNEVLLEPFLSLVLVVTEMDFSLDLQNCSFLDESWLLPVCITYETVPCRVLGMVIRYVDGRVFVTEVLPESQAEVDEVVLAGDVLDEINGCSLRNASSGQAGAMVQKLKGQPLSFRVLRWRWHDGEVYEPLLPYLKVLKEKEPRFQLQRRPRRRVERETRKVQGGRLLYNVRYLGRSGVGTFGGKEVLQWAIPAVLERGSAPREVLFDVKETEILVQDKASSKVLFRYLYPEISCVGRRRESSRLFAFCVVSSPESPEGNTFDCLVFASGSEQECEEIIKRIGKGTFYFFRYNYSKMWSTKNCYSMPPHARSNNCFC</sequence>
<dbReference type="InterPro" id="IPR004012">
    <property type="entry name" value="Run_dom"/>
</dbReference>
<dbReference type="PANTHER" id="PTHR46753:SF3">
    <property type="entry name" value="PDZ DOMAIN-CONTAINING PROTEIN"/>
    <property type="match status" value="1"/>
</dbReference>
<proteinExistence type="predicted"/>
<dbReference type="Gene3D" id="2.30.29.30">
    <property type="entry name" value="Pleckstrin-homology domain (PH domain)/Phosphotyrosine-binding domain (PTB)"/>
    <property type="match status" value="1"/>
</dbReference>
<reference evidence="3" key="1">
    <citation type="submission" date="2018-09" db="EMBL/GenBank/DDBJ databases">
        <title>Common duck and Muscovy duck high density SNP chip.</title>
        <authorList>
            <person name="Vignal A."/>
            <person name="Thebault N."/>
            <person name="Warren W.C."/>
        </authorList>
    </citation>
    <scope>NUCLEOTIDE SEQUENCE [LARGE SCALE GENOMIC DNA]</scope>
</reference>
<dbReference type="CDD" id="cd00136">
    <property type="entry name" value="PDZ_canonical"/>
    <property type="match status" value="1"/>
</dbReference>
<organism evidence="3 4">
    <name type="scientific">Cairina moschata</name>
    <name type="common">Muscovy duck</name>
    <dbReference type="NCBI Taxonomy" id="8855"/>
    <lineage>
        <taxon>Eukaryota</taxon>
        <taxon>Metazoa</taxon>
        <taxon>Chordata</taxon>
        <taxon>Craniata</taxon>
        <taxon>Vertebrata</taxon>
        <taxon>Euteleostomi</taxon>
        <taxon>Archelosauria</taxon>
        <taxon>Archosauria</taxon>
        <taxon>Dinosauria</taxon>
        <taxon>Saurischia</taxon>
        <taxon>Theropoda</taxon>
        <taxon>Coelurosauria</taxon>
        <taxon>Aves</taxon>
        <taxon>Neognathae</taxon>
        <taxon>Galloanserae</taxon>
        <taxon>Anseriformes</taxon>
        <taxon>Anatidae</taxon>
        <taxon>Anatinae</taxon>
        <taxon>Cairina</taxon>
    </lineage>
</organism>
<dbReference type="InterPro" id="IPR037213">
    <property type="entry name" value="Run_dom_sf"/>
</dbReference>
<evidence type="ECO:0008006" key="5">
    <source>
        <dbReference type="Google" id="ProtNLM"/>
    </source>
</evidence>
<dbReference type="CDD" id="cd17682">
    <property type="entry name" value="RUN_RUFY4_like"/>
    <property type="match status" value="1"/>
</dbReference>
<dbReference type="SUPFAM" id="SSF140741">
    <property type="entry name" value="RUN domain-like"/>
    <property type="match status" value="1"/>
</dbReference>
<dbReference type="Gene3D" id="2.30.42.10">
    <property type="match status" value="1"/>
</dbReference>
<dbReference type="SMART" id="SM00228">
    <property type="entry name" value="PDZ"/>
    <property type="match status" value="1"/>
</dbReference>
<dbReference type="PROSITE" id="PS50826">
    <property type="entry name" value="RUN"/>
    <property type="match status" value="1"/>
</dbReference>
<feature type="domain" description="RUN" evidence="2">
    <location>
        <begin position="26"/>
        <end position="163"/>
    </location>
</feature>
<dbReference type="Proteomes" id="UP000694556">
    <property type="component" value="Chromosome 19"/>
</dbReference>
<dbReference type="InterPro" id="IPR011993">
    <property type="entry name" value="PH-like_dom_sf"/>
</dbReference>
<accession>A0A8C3CQD8</accession>
<evidence type="ECO:0000259" key="1">
    <source>
        <dbReference type="PROSITE" id="PS50106"/>
    </source>
</evidence>
<dbReference type="Gene3D" id="1.20.58.900">
    <property type="match status" value="1"/>
</dbReference>
<dbReference type="PROSITE" id="PS50106">
    <property type="entry name" value="PDZ"/>
    <property type="match status" value="1"/>
</dbReference>
<dbReference type="AlphaFoldDB" id="A0A8C3CQD8"/>